<dbReference type="AlphaFoldDB" id="A0A0A8YPM7"/>
<reference evidence="1" key="1">
    <citation type="submission" date="2014-09" db="EMBL/GenBank/DDBJ databases">
        <authorList>
            <person name="Magalhaes I.L.F."/>
            <person name="Oliveira U."/>
            <person name="Santos F.R."/>
            <person name="Vidigal T.H.D.A."/>
            <person name="Brescovit A.D."/>
            <person name="Santos A.J."/>
        </authorList>
    </citation>
    <scope>NUCLEOTIDE SEQUENCE</scope>
    <source>
        <tissue evidence="1">Shoot tissue taken approximately 20 cm above the soil surface</tissue>
    </source>
</reference>
<protein>
    <submittedName>
        <fullName evidence="1">Uncharacterized protein</fullName>
    </submittedName>
</protein>
<sequence>MLLFLNMLRKTLNSGGILSHVIKENKLTCIGYRCDSYSHDQTTIGIIWFADHTIY</sequence>
<reference evidence="1" key="2">
    <citation type="journal article" date="2015" name="Data Brief">
        <title>Shoot transcriptome of the giant reed, Arundo donax.</title>
        <authorList>
            <person name="Barrero R.A."/>
            <person name="Guerrero F.D."/>
            <person name="Moolhuijzen P."/>
            <person name="Goolsby J.A."/>
            <person name="Tidwell J."/>
            <person name="Bellgard S.E."/>
            <person name="Bellgard M.I."/>
        </authorList>
    </citation>
    <scope>NUCLEOTIDE SEQUENCE</scope>
    <source>
        <tissue evidence="1">Shoot tissue taken approximately 20 cm above the soil surface</tissue>
    </source>
</reference>
<name>A0A0A8YPM7_ARUDO</name>
<proteinExistence type="predicted"/>
<evidence type="ECO:0000313" key="1">
    <source>
        <dbReference type="EMBL" id="JAD27728.1"/>
    </source>
</evidence>
<organism evidence="1">
    <name type="scientific">Arundo donax</name>
    <name type="common">Giant reed</name>
    <name type="synonym">Donax arundinaceus</name>
    <dbReference type="NCBI Taxonomy" id="35708"/>
    <lineage>
        <taxon>Eukaryota</taxon>
        <taxon>Viridiplantae</taxon>
        <taxon>Streptophyta</taxon>
        <taxon>Embryophyta</taxon>
        <taxon>Tracheophyta</taxon>
        <taxon>Spermatophyta</taxon>
        <taxon>Magnoliopsida</taxon>
        <taxon>Liliopsida</taxon>
        <taxon>Poales</taxon>
        <taxon>Poaceae</taxon>
        <taxon>PACMAD clade</taxon>
        <taxon>Arundinoideae</taxon>
        <taxon>Arundineae</taxon>
        <taxon>Arundo</taxon>
    </lineage>
</organism>
<dbReference type="EMBL" id="GBRH01270167">
    <property type="protein sequence ID" value="JAD27728.1"/>
    <property type="molecule type" value="Transcribed_RNA"/>
</dbReference>
<accession>A0A0A8YPM7</accession>